<proteinExistence type="predicted"/>
<accession>A0ABR2HF59</accession>
<dbReference type="Proteomes" id="UP001470230">
    <property type="component" value="Unassembled WGS sequence"/>
</dbReference>
<reference evidence="1 2" key="1">
    <citation type="submission" date="2024-04" db="EMBL/GenBank/DDBJ databases">
        <title>Tritrichomonas musculus Genome.</title>
        <authorList>
            <person name="Alves-Ferreira E."/>
            <person name="Grigg M."/>
            <person name="Lorenzi H."/>
            <person name="Galac M."/>
        </authorList>
    </citation>
    <scope>NUCLEOTIDE SEQUENCE [LARGE SCALE GENOMIC DNA]</scope>
    <source>
        <strain evidence="1 2">EAF2021</strain>
    </source>
</reference>
<evidence type="ECO:0000313" key="1">
    <source>
        <dbReference type="EMBL" id="KAK8845649.1"/>
    </source>
</evidence>
<protein>
    <submittedName>
        <fullName evidence="1">Uncharacterized protein</fullName>
    </submittedName>
</protein>
<name>A0ABR2HF59_9EUKA</name>
<gene>
    <name evidence="1" type="ORF">M9Y10_020567</name>
</gene>
<dbReference type="EMBL" id="JAPFFF010000030">
    <property type="protein sequence ID" value="KAK8845649.1"/>
    <property type="molecule type" value="Genomic_DNA"/>
</dbReference>
<sequence length="102" mass="12248">MSNQDILNILSEIKNLLNELLKEKEKPKTPKQRNNIFNKSKYLNEEQQKQVLEYIENEETKNIIAKLPKHTQISYVRKELKEKYDINLSIYMTDKLINKLNI</sequence>
<evidence type="ECO:0000313" key="2">
    <source>
        <dbReference type="Proteomes" id="UP001470230"/>
    </source>
</evidence>
<organism evidence="1 2">
    <name type="scientific">Tritrichomonas musculus</name>
    <dbReference type="NCBI Taxonomy" id="1915356"/>
    <lineage>
        <taxon>Eukaryota</taxon>
        <taxon>Metamonada</taxon>
        <taxon>Parabasalia</taxon>
        <taxon>Tritrichomonadida</taxon>
        <taxon>Tritrichomonadidae</taxon>
        <taxon>Tritrichomonas</taxon>
    </lineage>
</organism>
<comment type="caution">
    <text evidence="1">The sequence shown here is derived from an EMBL/GenBank/DDBJ whole genome shotgun (WGS) entry which is preliminary data.</text>
</comment>
<keyword evidence="2" id="KW-1185">Reference proteome</keyword>